<evidence type="ECO:0000313" key="1">
    <source>
        <dbReference type="EMBL" id="MBM7657940.1"/>
    </source>
</evidence>
<proteinExistence type="predicted"/>
<keyword evidence="2" id="KW-1185">Reference proteome</keyword>
<dbReference type="EMBL" id="JAFBEV010000010">
    <property type="protein sequence ID" value="MBM7657940.1"/>
    <property type="molecule type" value="Genomic_DNA"/>
</dbReference>
<dbReference type="Proteomes" id="UP000823201">
    <property type="component" value="Unassembled WGS sequence"/>
</dbReference>
<organism evidence="1 2">
    <name type="scientific">Sporolactobacillus spathodeae</name>
    <dbReference type="NCBI Taxonomy" id="1465502"/>
    <lineage>
        <taxon>Bacteria</taxon>
        <taxon>Bacillati</taxon>
        <taxon>Bacillota</taxon>
        <taxon>Bacilli</taxon>
        <taxon>Bacillales</taxon>
        <taxon>Sporolactobacillaceae</taxon>
        <taxon>Sporolactobacillus</taxon>
    </lineage>
</organism>
<protein>
    <submittedName>
        <fullName evidence="1">Phage-like protein YoqJ</fullName>
    </submittedName>
</protein>
<dbReference type="PANTHER" id="PTHR38440">
    <property type="entry name" value="UPF0398 PROTEIN YPSA"/>
    <property type="match status" value="1"/>
</dbReference>
<accession>A0ABS2Q831</accession>
<dbReference type="PANTHER" id="PTHR38440:SF1">
    <property type="entry name" value="UPF0398 PROTEIN SPR0331"/>
    <property type="match status" value="1"/>
</dbReference>
<reference evidence="1 2" key="1">
    <citation type="submission" date="2021-01" db="EMBL/GenBank/DDBJ databases">
        <title>Genomic Encyclopedia of Type Strains, Phase IV (KMG-IV): sequencing the most valuable type-strain genomes for metagenomic binning, comparative biology and taxonomic classification.</title>
        <authorList>
            <person name="Goeker M."/>
        </authorList>
    </citation>
    <scope>NUCLEOTIDE SEQUENCE [LARGE SCALE GENOMIC DNA]</scope>
    <source>
        <strain evidence="1 2">DSM 100968</strain>
    </source>
</reference>
<dbReference type="PIRSF" id="PIRSF021290">
    <property type="entry name" value="DUF1273"/>
    <property type="match status" value="1"/>
</dbReference>
<name>A0ABS2Q831_9BACL</name>
<dbReference type="SUPFAM" id="SSF102405">
    <property type="entry name" value="MCP/YpsA-like"/>
    <property type="match status" value="1"/>
</dbReference>
<dbReference type="Pfam" id="PF06908">
    <property type="entry name" value="YpsA"/>
    <property type="match status" value="1"/>
</dbReference>
<sequence length="192" mass="21957">MAGHSFLVSGYTANELGVFAANHPGIPSILHCLKKKLRELVENGTDWFVISGQAGVELWAGQTVLTLKNEEKLPVHLAVLPPFLDQENRYKDWMKEIYYSVLEQSDFTQPISNRPYEQPLQLKQKNDFLVNKTDGLLLLYDEEAPGSPNYYLSAAKKKAARTPYPIQLINRFDLEDAAEDLRQQNPEYWAQM</sequence>
<dbReference type="InterPro" id="IPR010697">
    <property type="entry name" value="YspA"/>
</dbReference>
<dbReference type="NCBIfam" id="NF010181">
    <property type="entry name" value="PRK13660.1"/>
    <property type="match status" value="1"/>
</dbReference>
<gene>
    <name evidence="1" type="ORF">JOC27_001391</name>
</gene>
<evidence type="ECO:0000313" key="2">
    <source>
        <dbReference type="Proteomes" id="UP000823201"/>
    </source>
</evidence>
<dbReference type="RefSeq" id="WP_239529979.1">
    <property type="nucleotide sequence ID" value="NZ_CBCRXA010000010.1"/>
</dbReference>
<dbReference type="Gene3D" id="3.40.50.450">
    <property type="match status" value="1"/>
</dbReference>
<comment type="caution">
    <text evidence="1">The sequence shown here is derived from an EMBL/GenBank/DDBJ whole genome shotgun (WGS) entry which is preliminary data.</text>
</comment>